<evidence type="ECO:0000313" key="2">
    <source>
        <dbReference type="EMBL" id="BCK58021.1"/>
    </source>
</evidence>
<dbReference type="RefSeq" id="WP_187684834.1">
    <property type="nucleotide sequence ID" value="NZ_AP023396.1"/>
</dbReference>
<feature type="region of interest" description="Disordered" evidence="1">
    <location>
        <begin position="212"/>
        <end position="243"/>
    </location>
</feature>
<dbReference type="GO" id="GO:0020037">
    <property type="term" value="F:heme binding"/>
    <property type="evidence" value="ECO:0007669"/>
    <property type="project" value="InterPro"/>
</dbReference>
<dbReference type="EMBL" id="AP023396">
    <property type="protein sequence ID" value="BCK58021.1"/>
    <property type="molecule type" value="Genomic_DNA"/>
</dbReference>
<reference evidence="2 3" key="1">
    <citation type="submission" date="2020-08" db="EMBL/GenBank/DDBJ databases">
        <title>Genome Sequencing of Nocardia wallacei strain FMUON74 and assembly.</title>
        <authorList>
            <person name="Toyokawa M."/>
            <person name="Uesaka K."/>
        </authorList>
    </citation>
    <scope>NUCLEOTIDE SEQUENCE [LARGE SCALE GENOMIC DNA]</scope>
    <source>
        <strain evidence="2 3">FMUON74</strain>
    </source>
</reference>
<evidence type="ECO:0008006" key="4">
    <source>
        <dbReference type="Google" id="ProtNLM"/>
    </source>
</evidence>
<accession>A0A7G1KSX9</accession>
<dbReference type="InterPro" id="IPR020835">
    <property type="entry name" value="Catalase_sf"/>
</dbReference>
<dbReference type="KEGG" id="nwl:NWFMUON74_57930"/>
<evidence type="ECO:0000256" key="1">
    <source>
        <dbReference type="SAM" id="MobiDB-lite"/>
    </source>
</evidence>
<sequence>MVFDRVVSGVFGAAAWVRRGRVFHPVGMPLTGALHAVDADYARLLGADDRPVLARLSKGVGLPGALPDVLGLALRVLDHRERPWDLALATTGSGPLGRLLVVPARDWGHARYGSLMPYRFPGHEAEWILAQPLSKQPDTASVDDLNTHLEHHRLDFALRAVPWRGPARTLAEFTLSKCEIGEHAGPGFYDPVTNRPEGVELLPRQVAEIRERAYAGSRHGRGEPDDIAAAGTPALQGTTTTEP</sequence>
<protein>
    <recommendedName>
        <fullName evidence="4">Phosphodiesterase</fullName>
    </recommendedName>
</protein>
<dbReference type="GeneID" id="80350219"/>
<gene>
    <name evidence="2" type="ORF">NWFMUON74_57930</name>
</gene>
<proteinExistence type="predicted"/>
<dbReference type="Proteomes" id="UP000516173">
    <property type="component" value="Chromosome"/>
</dbReference>
<evidence type="ECO:0000313" key="3">
    <source>
        <dbReference type="Proteomes" id="UP000516173"/>
    </source>
</evidence>
<name>A0A7G1KSX9_9NOCA</name>
<dbReference type="SUPFAM" id="SSF56634">
    <property type="entry name" value="Heme-dependent catalase-like"/>
    <property type="match status" value="1"/>
</dbReference>
<dbReference type="AlphaFoldDB" id="A0A7G1KSX9"/>
<keyword evidence="3" id="KW-1185">Reference proteome</keyword>
<organism evidence="2 3">
    <name type="scientific">Nocardia wallacei</name>
    <dbReference type="NCBI Taxonomy" id="480035"/>
    <lineage>
        <taxon>Bacteria</taxon>
        <taxon>Bacillati</taxon>
        <taxon>Actinomycetota</taxon>
        <taxon>Actinomycetes</taxon>
        <taxon>Mycobacteriales</taxon>
        <taxon>Nocardiaceae</taxon>
        <taxon>Nocardia</taxon>
    </lineage>
</organism>